<dbReference type="Gene3D" id="1.20.120.530">
    <property type="entry name" value="GntR ligand-binding domain-like"/>
    <property type="match status" value="1"/>
</dbReference>
<evidence type="ECO:0000256" key="2">
    <source>
        <dbReference type="ARBA" id="ARBA00023125"/>
    </source>
</evidence>
<evidence type="ECO:0000256" key="3">
    <source>
        <dbReference type="ARBA" id="ARBA00023163"/>
    </source>
</evidence>
<dbReference type="InterPro" id="IPR036390">
    <property type="entry name" value="WH_DNA-bd_sf"/>
</dbReference>
<dbReference type="KEGG" id="fwa:DCMF_09420"/>
<dbReference type="InterPro" id="IPR000524">
    <property type="entry name" value="Tscrpt_reg_HTH_GntR"/>
</dbReference>
<dbReference type="AlphaFoldDB" id="A0A3G1KR65"/>
<keyword evidence="3" id="KW-0804">Transcription</keyword>
<evidence type="ECO:0000259" key="4">
    <source>
        <dbReference type="PROSITE" id="PS50949"/>
    </source>
</evidence>
<gene>
    <name evidence="5" type="ORF">DCMF_09420</name>
</gene>
<dbReference type="Gene3D" id="1.10.10.10">
    <property type="entry name" value="Winged helix-like DNA-binding domain superfamily/Winged helix DNA-binding domain"/>
    <property type="match status" value="1"/>
</dbReference>
<dbReference type="PRINTS" id="PR00035">
    <property type="entry name" value="HTHGNTR"/>
</dbReference>
<dbReference type="PANTHER" id="PTHR43537:SF5">
    <property type="entry name" value="UXU OPERON TRANSCRIPTIONAL REGULATOR"/>
    <property type="match status" value="1"/>
</dbReference>
<dbReference type="InterPro" id="IPR011711">
    <property type="entry name" value="GntR_C"/>
</dbReference>
<keyword evidence="2" id="KW-0238">DNA-binding</keyword>
<dbReference type="Pfam" id="PF00392">
    <property type="entry name" value="GntR"/>
    <property type="match status" value="1"/>
</dbReference>
<dbReference type="InterPro" id="IPR036388">
    <property type="entry name" value="WH-like_DNA-bd_sf"/>
</dbReference>
<keyword evidence="1" id="KW-0805">Transcription regulation</keyword>
<dbReference type="CDD" id="cd07377">
    <property type="entry name" value="WHTH_GntR"/>
    <property type="match status" value="1"/>
</dbReference>
<dbReference type="SUPFAM" id="SSF48008">
    <property type="entry name" value="GntR ligand-binding domain-like"/>
    <property type="match status" value="1"/>
</dbReference>
<evidence type="ECO:0000313" key="5">
    <source>
        <dbReference type="EMBL" id="ATW24963.1"/>
    </source>
</evidence>
<evidence type="ECO:0000256" key="1">
    <source>
        <dbReference type="ARBA" id="ARBA00023015"/>
    </source>
</evidence>
<evidence type="ECO:0000313" key="6">
    <source>
        <dbReference type="Proteomes" id="UP000323521"/>
    </source>
</evidence>
<dbReference type="PANTHER" id="PTHR43537">
    <property type="entry name" value="TRANSCRIPTIONAL REGULATOR, GNTR FAMILY"/>
    <property type="match status" value="1"/>
</dbReference>
<sequence>MTKILAGKDPKIKNLTNVAYETIKNSIVNNDLKPGDHLSEHMIAASLGMSRTPIREALKVLANEGLVEIHNGVGIFVKHMTAKEIYEFFEVRAALECAALHTSLKNITDHEIEQIEQEWLSLRDKADQGQRIDFDLIAELDRKLHMLIVNKCNNEYLKSIINGIRQSIFRYQRLSAQALGNEKESINQHLEILSLLKERNMEKILPVLDDHIRKGADNVARNA</sequence>
<dbReference type="GO" id="GO:0003700">
    <property type="term" value="F:DNA-binding transcription factor activity"/>
    <property type="evidence" value="ECO:0007669"/>
    <property type="project" value="InterPro"/>
</dbReference>
<dbReference type="GO" id="GO:0003677">
    <property type="term" value="F:DNA binding"/>
    <property type="evidence" value="ECO:0007669"/>
    <property type="project" value="UniProtKB-KW"/>
</dbReference>
<dbReference type="SMART" id="SM00895">
    <property type="entry name" value="FCD"/>
    <property type="match status" value="1"/>
</dbReference>
<dbReference type="SUPFAM" id="SSF46785">
    <property type="entry name" value="Winged helix' DNA-binding domain"/>
    <property type="match status" value="1"/>
</dbReference>
<dbReference type="RefSeq" id="WP_148134201.1">
    <property type="nucleotide sequence ID" value="NZ_CP017634.1"/>
</dbReference>
<dbReference type="EMBL" id="CP017634">
    <property type="protein sequence ID" value="ATW24963.1"/>
    <property type="molecule type" value="Genomic_DNA"/>
</dbReference>
<keyword evidence="6" id="KW-1185">Reference proteome</keyword>
<dbReference type="PROSITE" id="PS50949">
    <property type="entry name" value="HTH_GNTR"/>
    <property type="match status" value="1"/>
</dbReference>
<dbReference type="OrthoDB" id="389878at2"/>
<protein>
    <recommendedName>
        <fullName evidence="4">HTH gntR-type domain-containing protein</fullName>
    </recommendedName>
</protein>
<dbReference type="InterPro" id="IPR008920">
    <property type="entry name" value="TF_FadR/GntR_C"/>
</dbReference>
<feature type="domain" description="HTH gntR-type" evidence="4">
    <location>
        <begin position="13"/>
        <end position="80"/>
    </location>
</feature>
<dbReference type="Pfam" id="PF07729">
    <property type="entry name" value="FCD"/>
    <property type="match status" value="1"/>
</dbReference>
<dbReference type="Proteomes" id="UP000323521">
    <property type="component" value="Chromosome"/>
</dbReference>
<dbReference type="SMART" id="SM00345">
    <property type="entry name" value="HTH_GNTR"/>
    <property type="match status" value="1"/>
</dbReference>
<organism evidence="5 6">
    <name type="scientific">Formimonas warabiya</name>
    <dbReference type="NCBI Taxonomy" id="1761012"/>
    <lineage>
        <taxon>Bacteria</taxon>
        <taxon>Bacillati</taxon>
        <taxon>Bacillota</taxon>
        <taxon>Clostridia</taxon>
        <taxon>Eubacteriales</taxon>
        <taxon>Peptococcaceae</taxon>
        <taxon>Candidatus Formimonas</taxon>
    </lineage>
</organism>
<reference evidence="5 6" key="1">
    <citation type="submission" date="2016-10" db="EMBL/GenBank/DDBJ databases">
        <title>Complete Genome Sequence of Peptococcaceae strain DCMF.</title>
        <authorList>
            <person name="Edwards R.J."/>
            <person name="Holland S.I."/>
            <person name="Deshpande N.P."/>
            <person name="Wong Y.K."/>
            <person name="Ertan H."/>
            <person name="Manefield M."/>
            <person name="Russell T.L."/>
            <person name="Lee M.J."/>
        </authorList>
    </citation>
    <scope>NUCLEOTIDE SEQUENCE [LARGE SCALE GENOMIC DNA]</scope>
    <source>
        <strain evidence="5 6">DCMF</strain>
    </source>
</reference>
<accession>A0A3G1KR65</accession>
<proteinExistence type="predicted"/>
<name>A0A3G1KR65_FORW1</name>